<dbReference type="Proteomes" id="UP000092993">
    <property type="component" value="Unassembled WGS sequence"/>
</dbReference>
<comment type="caution">
    <text evidence="1">The sequence shown here is derived from an EMBL/GenBank/DDBJ whole genome shotgun (WGS) entry which is preliminary data.</text>
</comment>
<evidence type="ECO:0000313" key="2">
    <source>
        <dbReference type="Proteomes" id="UP000092993"/>
    </source>
</evidence>
<protein>
    <submittedName>
        <fullName evidence="1">Uncharacterized protein</fullName>
    </submittedName>
</protein>
<gene>
    <name evidence="1" type="ORF">A0H81_10436</name>
</gene>
<dbReference type="AlphaFoldDB" id="A0A1C7LZ27"/>
<dbReference type="OrthoDB" id="2736218at2759"/>
<dbReference type="STRING" id="5627.A0A1C7LZ27"/>
<keyword evidence="2" id="KW-1185">Reference proteome</keyword>
<proteinExistence type="predicted"/>
<reference evidence="1 2" key="1">
    <citation type="submission" date="2016-03" db="EMBL/GenBank/DDBJ databases">
        <title>Whole genome sequencing of Grifola frondosa 9006-11.</title>
        <authorList>
            <person name="Min B."/>
            <person name="Park H."/>
            <person name="Kim J.-G."/>
            <person name="Cho H."/>
            <person name="Oh Y.-L."/>
            <person name="Kong W.-S."/>
            <person name="Choi I.-G."/>
        </authorList>
    </citation>
    <scope>NUCLEOTIDE SEQUENCE [LARGE SCALE GENOMIC DNA]</scope>
    <source>
        <strain evidence="1 2">9006-11</strain>
    </source>
</reference>
<dbReference type="EMBL" id="LUGG01000015">
    <property type="protein sequence ID" value="OBZ69466.1"/>
    <property type="molecule type" value="Genomic_DNA"/>
</dbReference>
<sequence>MRFTTPLLGTSEDACAPPSTTSCVDWHCQEKAARRCTGPSAFYRRIVVRHRLILVGWPEGIIFQNLSSVRGGIDTLRTLFGLWNAGVLHFERIEHEHLVVLNERSAAPGKFIEALPWYRSDLCKHRYRWVTNPLDLPRRRKATGVKTPWYVSDEIEEWAGRDLRAQEVREVEDIEQFEESECTVEEIDEIEEFDD</sequence>
<evidence type="ECO:0000313" key="1">
    <source>
        <dbReference type="EMBL" id="OBZ69466.1"/>
    </source>
</evidence>
<accession>A0A1C7LZ27</accession>
<organism evidence="1 2">
    <name type="scientific">Grifola frondosa</name>
    <name type="common">Maitake</name>
    <name type="synonym">Polyporus frondosus</name>
    <dbReference type="NCBI Taxonomy" id="5627"/>
    <lineage>
        <taxon>Eukaryota</taxon>
        <taxon>Fungi</taxon>
        <taxon>Dikarya</taxon>
        <taxon>Basidiomycota</taxon>
        <taxon>Agaricomycotina</taxon>
        <taxon>Agaricomycetes</taxon>
        <taxon>Polyporales</taxon>
        <taxon>Grifolaceae</taxon>
        <taxon>Grifola</taxon>
    </lineage>
</organism>
<name>A0A1C7LZ27_GRIFR</name>